<dbReference type="EMBL" id="SOBG01000002">
    <property type="protein sequence ID" value="TDT71828.1"/>
    <property type="molecule type" value="Genomic_DNA"/>
</dbReference>
<dbReference type="PANTHER" id="PTHR32089">
    <property type="entry name" value="METHYL-ACCEPTING CHEMOTAXIS PROTEIN MCPB"/>
    <property type="match status" value="1"/>
</dbReference>
<feature type="domain" description="Methyl-accepting transducer" evidence="5">
    <location>
        <begin position="323"/>
        <end position="559"/>
    </location>
</feature>
<evidence type="ECO:0000256" key="2">
    <source>
        <dbReference type="ARBA" id="ARBA00029447"/>
    </source>
</evidence>
<organism evidence="7 8">
    <name type="scientific">Hypnocyclicus thermotrophus</name>
    <dbReference type="NCBI Taxonomy" id="1627895"/>
    <lineage>
        <taxon>Bacteria</taxon>
        <taxon>Fusobacteriati</taxon>
        <taxon>Fusobacteriota</taxon>
        <taxon>Fusobacteriia</taxon>
        <taxon>Fusobacteriales</taxon>
        <taxon>Fusobacteriaceae</taxon>
        <taxon>Hypnocyclicus</taxon>
    </lineage>
</organism>
<evidence type="ECO:0000259" key="6">
    <source>
        <dbReference type="PROSITE" id="PS50885"/>
    </source>
</evidence>
<sequence length="609" mass="68426">MKISKKLFLGFIVLILGMTGIAANSFISNISFKKEALEINKNTEYLKEIAQANADMQILENSFITFFNTIDKLKRAEDPKDINAIQKKIKSDIDNIYSAASKLNLKGTLNNLFTTFNGNVEKLINKKHLIFKKQNDLFTFRNNLKKSIESNDKNQLEILTKFLEKEKEIITLRDELQVFINTTINTNIETIYYSLKPYVDLKNKQNLTSIENIRKISNQNILLIKKIGIRTLIIILFISLLVSSILLTTITSINRPLRNLTRTAEKLSQLDLTVPFPRRFKKDETGILTKSFKTMVDALRKIIFNIQSVSNEVSNEAESISNSVLKTAATTEELSASINTITTSIKQSLETLNEVDSQVKNISTDSNTILSTVAQITENNKEVLNDTLKEKDNLLLTLNKISGVGKHISENSEKINELKALSNEVNTFIEKIYNVTEQTNLLALNAAIEASRAGEAGRGFAVVADEIRKLANTSRETAEEIEEKMNYMSKKIDENVTSSNNNKSQLEETIIEINNVSTTIEGIVNSFEILIKELNTIHSSISNQTNELNQLSNNSDNITATFEEIGTRVNEIDTAVLSTAEIINELSDAAQNLTSTTDKVNDLINMFKQ</sequence>
<evidence type="ECO:0000313" key="8">
    <source>
        <dbReference type="Proteomes" id="UP000294678"/>
    </source>
</evidence>
<dbReference type="Pfam" id="PF00015">
    <property type="entry name" value="MCPsignal"/>
    <property type="match status" value="1"/>
</dbReference>
<dbReference type="SUPFAM" id="SSF58104">
    <property type="entry name" value="Methyl-accepting chemotaxis protein (MCP) signaling domain"/>
    <property type="match status" value="1"/>
</dbReference>
<proteinExistence type="inferred from homology"/>
<dbReference type="PROSITE" id="PS50111">
    <property type="entry name" value="CHEMOTAXIS_TRANSDUC_2"/>
    <property type="match status" value="1"/>
</dbReference>
<evidence type="ECO:0000256" key="3">
    <source>
        <dbReference type="PROSITE-ProRule" id="PRU00284"/>
    </source>
</evidence>
<name>A0AA46DZG2_9FUSO</name>
<evidence type="ECO:0000259" key="5">
    <source>
        <dbReference type="PROSITE" id="PS50111"/>
    </source>
</evidence>
<reference evidence="7 8" key="1">
    <citation type="submission" date="2019-03" db="EMBL/GenBank/DDBJ databases">
        <title>Genomic Encyclopedia of Type Strains, Phase IV (KMG-IV): sequencing the most valuable type-strain genomes for metagenomic binning, comparative biology and taxonomic classification.</title>
        <authorList>
            <person name="Goeker M."/>
        </authorList>
    </citation>
    <scope>NUCLEOTIDE SEQUENCE [LARGE SCALE GENOMIC DNA]</scope>
    <source>
        <strain evidence="7 8">DSM 100055</strain>
    </source>
</reference>
<feature type="transmembrane region" description="Helical" evidence="4">
    <location>
        <begin position="227"/>
        <end position="250"/>
    </location>
</feature>
<dbReference type="RefSeq" id="WP_134112421.1">
    <property type="nucleotide sequence ID" value="NZ_SOBG01000002.1"/>
</dbReference>
<evidence type="ECO:0000313" key="7">
    <source>
        <dbReference type="EMBL" id="TDT71828.1"/>
    </source>
</evidence>
<dbReference type="InterPro" id="IPR003660">
    <property type="entry name" value="HAMP_dom"/>
</dbReference>
<dbReference type="AlphaFoldDB" id="A0AA46DZG2"/>
<keyword evidence="4" id="KW-1133">Transmembrane helix</keyword>
<evidence type="ECO:0000256" key="1">
    <source>
        <dbReference type="ARBA" id="ARBA00023224"/>
    </source>
</evidence>
<dbReference type="Proteomes" id="UP000294678">
    <property type="component" value="Unassembled WGS sequence"/>
</dbReference>
<dbReference type="GO" id="GO:0016020">
    <property type="term" value="C:membrane"/>
    <property type="evidence" value="ECO:0007669"/>
    <property type="project" value="InterPro"/>
</dbReference>
<keyword evidence="4" id="KW-0472">Membrane</keyword>
<comment type="caution">
    <text evidence="7">The sequence shown here is derived from an EMBL/GenBank/DDBJ whole genome shotgun (WGS) entry which is preliminary data.</text>
</comment>
<dbReference type="Gene3D" id="1.10.287.950">
    <property type="entry name" value="Methyl-accepting chemotaxis protein"/>
    <property type="match status" value="1"/>
</dbReference>
<dbReference type="GO" id="GO:0007165">
    <property type="term" value="P:signal transduction"/>
    <property type="evidence" value="ECO:0007669"/>
    <property type="project" value="UniProtKB-KW"/>
</dbReference>
<evidence type="ECO:0000256" key="4">
    <source>
        <dbReference type="SAM" id="Phobius"/>
    </source>
</evidence>
<keyword evidence="8" id="KW-1185">Reference proteome</keyword>
<keyword evidence="4" id="KW-0812">Transmembrane</keyword>
<dbReference type="InterPro" id="IPR004089">
    <property type="entry name" value="MCPsignal_dom"/>
</dbReference>
<feature type="domain" description="HAMP" evidence="6">
    <location>
        <begin position="251"/>
        <end position="304"/>
    </location>
</feature>
<accession>A0AA46DZG2</accession>
<comment type="similarity">
    <text evidence="2">Belongs to the methyl-accepting chemotaxis (MCP) protein family.</text>
</comment>
<dbReference type="SMART" id="SM00283">
    <property type="entry name" value="MA"/>
    <property type="match status" value="1"/>
</dbReference>
<dbReference type="SMART" id="SM00304">
    <property type="entry name" value="HAMP"/>
    <property type="match status" value="1"/>
</dbReference>
<dbReference type="PROSITE" id="PS50885">
    <property type="entry name" value="HAMP"/>
    <property type="match status" value="1"/>
</dbReference>
<dbReference type="Pfam" id="PF00672">
    <property type="entry name" value="HAMP"/>
    <property type="match status" value="1"/>
</dbReference>
<keyword evidence="1 3" id="KW-0807">Transducer</keyword>
<dbReference type="PANTHER" id="PTHR32089:SF112">
    <property type="entry name" value="LYSOZYME-LIKE PROTEIN-RELATED"/>
    <property type="match status" value="1"/>
</dbReference>
<dbReference type="CDD" id="cd06225">
    <property type="entry name" value="HAMP"/>
    <property type="match status" value="1"/>
</dbReference>
<protein>
    <submittedName>
        <fullName evidence="7">Methyl-accepting chemotaxis protein</fullName>
    </submittedName>
</protein>
<gene>
    <name evidence="7" type="ORF">EV215_0517</name>
</gene>